<feature type="region of interest" description="Disordered" evidence="1">
    <location>
        <begin position="128"/>
        <end position="163"/>
    </location>
</feature>
<gene>
    <name evidence="2" type="ORF">CRM92_01450</name>
</gene>
<sequence length="163" mass="17798">MTAEKHWTAEDLAAHGYYLSTVDVVERFEDSLVTYEISNASAPLSERVDKRARDYILKMAIRVVCIVGAVFTDGALRWICVAGAVLLPWVAVVLANGESKQESSGFTAYLPEHHRRALEIGAASNASTADNKSDASENSHCYAQDADSSSPYNRTDVIDISEI</sequence>
<dbReference type="InterPro" id="IPR021449">
    <property type="entry name" value="DUF3099"/>
</dbReference>
<dbReference type="AlphaFoldDB" id="A0A2A8D7F8"/>
<feature type="compositionally biased region" description="Polar residues" evidence="1">
    <location>
        <begin position="138"/>
        <end position="153"/>
    </location>
</feature>
<dbReference type="RefSeq" id="WP_053090943.1">
    <property type="nucleotide sequence ID" value="NZ_CAURLQ010000007.1"/>
</dbReference>
<proteinExistence type="predicted"/>
<organism evidence="2 3">
    <name type="scientific">Rothia dentocariosa</name>
    <dbReference type="NCBI Taxonomy" id="2047"/>
    <lineage>
        <taxon>Bacteria</taxon>
        <taxon>Bacillati</taxon>
        <taxon>Actinomycetota</taxon>
        <taxon>Actinomycetes</taxon>
        <taxon>Micrococcales</taxon>
        <taxon>Micrococcaceae</taxon>
        <taxon>Rothia</taxon>
    </lineage>
</organism>
<reference evidence="2" key="1">
    <citation type="submission" date="2017-10" db="EMBL/GenBank/DDBJ databases">
        <title>Kefir isolates.</title>
        <authorList>
            <person name="Kim Y."/>
            <person name="Blasche S."/>
        </authorList>
    </citation>
    <scope>NUCLEOTIDE SEQUENCE [LARGE SCALE GENOMIC DNA]</scope>
    <source>
        <strain evidence="2">OG2-2</strain>
    </source>
</reference>
<evidence type="ECO:0000313" key="3">
    <source>
        <dbReference type="Proteomes" id="UP000219947"/>
    </source>
</evidence>
<comment type="caution">
    <text evidence="2">The sequence shown here is derived from an EMBL/GenBank/DDBJ whole genome shotgun (WGS) entry which is preliminary data.</text>
</comment>
<accession>A0A2A8D7F8</accession>
<keyword evidence="3" id="KW-1185">Reference proteome</keyword>
<dbReference type="Proteomes" id="UP000219947">
    <property type="component" value="Unassembled WGS sequence"/>
</dbReference>
<evidence type="ECO:0000256" key="1">
    <source>
        <dbReference type="SAM" id="MobiDB-lite"/>
    </source>
</evidence>
<dbReference type="Pfam" id="PF11298">
    <property type="entry name" value="DUF3099"/>
    <property type="match status" value="1"/>
</dbReference>
<name>A0A2A8D7F8_9MICC</name>
<protein>
    <submittedName>
        <fullName evidence="2">DUF3099 domain-containing protein</fullName>
    </submittedName>
</protein>
<evidence type="ECO:0000313" key="2">
    <source>
        <dbReference type="EMBL" id="PEN16733.1"/>
    </source>
</evidence>
<dbReference type="EMBL" id="PDEV01000001">
    <property type="protein sequence ID" value="PEN16733.1"/>
    <property type="molecule type" value="Genomic_DNA"/>
</dbReference>